<sequence>MPSLRLRVTLKRKTMKVHGQHLFDVFTRPVISADGSSVRYDGFATFVQRDTQFTYMLVDGAAYVVETSGNGITEAATKTARCVPPPIPFESIVSALNNATVISSADGEALECSDGSILKTSVGEQDFVICTEGAIGFNAYSRDMAVAVEYLDAPIKSISLPLLTNGSAACDGVGAYTSLTPTGFALLTGTEMPAFSVRNLKETTQWANDRSTGS</sequence>
<name>A0A8T1VDC5_9STRA</name>
<dbReference type="Proteomes" id="UP000693981">
    <property type="component" value="Unassembled WGS sequence"/>
</dbReference>
<evidence type="ECO:0000313" key="2">
    <source>
        <dbReference type="Proteomes" id="UP000693981"/>
    </source>
</evidence>
<proteinExistence type="predicted"/>
<dbReference type="AlphaFoldDB" id="A0A8T1VDC5"/>
<accession>A0A8T1VDC5</accession>
<dbReference type="PANTHER" id="PTHR22538:SF1">
    <property type="entry name" value="VWFD DOMAIN-CONTAINING PROTEIN"/>
    <property type="match status" value="1"/>
</dbReference>
<keyword evidence="2" id="KW-1185">Reference proteome</keyword>
<dbReference type="OrthoDB" id="128554at2759"/>
<organism evidence="1 2">
    <name type="scientific">Phytophthora boehmeriae</name>
    <dbReference type="NCBI Taxonomy" id="109152"/>
    <lineage>
        <taxon>Eukaryota</taxon>
        <taxon>Sar</taxon>
        <taxon>Stramenopiles</taxon>
        <taxon>Oomycota</taxon>
        <taxon>Peronosporomycetes</taxon>
        <taxon>Peronosporales</taxon>
        <taxon>Peronosporaceae</taxon>
        <taxon>Phytophthora</taxon>
    </lineage>
</organism>
<reference evidence="1" key="1">
    <citation type="submission" date="2021-02" db="EMBL/GenBank/DDBJ databases">
        <authorList>
            <person name="Palmer J.M."/>
        </authorList>
    </citation>
    <scope>NUCLEOTIDE SEQUENCE</scope>
    <source>
        <strain evidence="1">SCRP23</strain>
    </source>
</reference>
<protein>
    <submittedName>
        <fullName evidence="1">Uncharacterized protein</fullName>
    </submittedName>
</protein>
<gene>
    <name evidence="1" type="ORF">PHYBOEH_000812</name>
</gene>
<comment type="caution">
    <text evidence="1">The sequence shown here is derived from an EMBL/GenBank/DDBJ whole genome shotgun (WGS) entry which is preliminary data.</text>
</comment>
<evidence type="ECO:0000313" key="1">
    <source>
        <dbReference type="EMBL" id="KAG7377514.1"/>
    </source>
</evidence>
<dbReference type="PANTHER" id="PTHR22538">
    <property type="entry name" value="CILIA- AND FLAGELLA-ASSOCIATED PROTEIN 74"/>
    <property type="match status" value="1"/>
</dbReference>
<dbReference type="EMBL" id="JAGDFL010001146">
    <property type="protein sequence ID" value="KAG7377514.1"/>
    <property type="molecule type" value="Genomic_DNA"/>
</dbReference>